<dbReference type="Gene3D" id="1.20.58.300">
    <property type="entry name" value="FlgN-like"/>
    <property type="match status" value="1"/>
</dbReference>
<keyword evidence="3" id="KW-0969">Cilium</keyword>
<dbReference type="AlphaFoldDB" id="A0A6I0FKR0"/>
<proteinExistence type="predicted"/>
<name>A0A6I0FKR0_9FIRM</name>
<dbReference type="Proteomes" id="UP000432715">
    <property type="component" value="Unassembled WGS sequence"/>
</dbReference>
<keyword evidence="3" id="KW-0966">Cell projection</keyword>
<dbReference type="InterPro" id="IPR036679">
    <property type="entry name" value="FlgN-like_sf"/>
</dbReference>
<keyword evidence="4" id="KW-1185">Reference proteome</keyword>
<dbReference type="GO" id="GO:0044780">
    <property type="term" value="P:bacterial-type flagellum assembly"/>
    <property type="evidence" value="ECO:0007669"/>
    <property type="project" value="InterPro"/>
</dbReference>
<dbReference type="EMBL" id="WBZC01000002">
    <property type="protein sequence ID" value="KAB3539677.1"/>
    <property type="molecule type" value="Genomic_DNA"/>
</dbReference>
<keyword evidence="1" id="KW-1005">Bacterial flagellum biogenesis</keyword>
<reference evidence="3 4" key="1">
    <citation type="submission" date="2019-10" db="EMBL/GenBank/DDBJ databases">
        <title>Alkaliphilus serpentinus sp. nov. and Alkaliphilus pronyensis sp. nov., two novel anaerobic alkaliphilic species isolated from the serpentinized-hosted hydrothermal field of the Prony Bay (New Caledonia).</title>
        <authorList>
            <person name="Postec A."/>
        </authorList>
    </citation>
    <scope>NUCLEOTIDE SEQUENCE [LARGE SCALE GENOMIC DNA]</scope>
    <source>
        <strain evidence="3 4">LacV</strain>
    </source>
</reference>
<organism evidence="3 4">
    <name type="scientific">Alkaliphilus pronyensis</name>
    <dbReference type="NCBI Taxonomy" id="1482732"/>
    <lineage>
        <taxon>Bacteria</taxon>
        <taxon>Bacillati</taxon>
        <taxon>Bacillota</taxon>
        <taxon>Clostridia</taxon>
        <taxon>Peptostreptococcales</taxon>
        <taxon>Natronincolaceae</taxon>
        <taxon>Alkaliphilus</taxon>
    </lineage>
</organism>
<accession>A0A6I0FKR0</accession>
<evidence type="ECO:0000256" key="1">
    <source>
        <dbReference type="ARBA" id="ARBA00022795"/>
    </source>
</evidence>
<evidence type="ECO:0000313" key="4">
    <source>
        <dbReference type="Proteomes" id="UP000432715"/>
    </source>
</evidence>
<feature type="coiled-coil region" evidence="2">
    <location>
        <begin position="97"/>
        <end position="124"/>
    </location>
</feature>
<gene>
    <name evidence="3" type="ORF">F8154_00555</name>
</gene>
<evidence type="ECO:0000256" key="2">
    <source>
        <dbReference type="SAM" id="Coils"/>
    </source>
</evidence>
<dbReference type="InterPro" id="IPR007809">
    <property type="entry name" value="FlgN-like"/>
</dbReference>
<protein>
    <submittedName>
        <fullName evidence="3">Flagellar protein FlgN</fullName>
    </submittedName>
</protein>
<dbReference type="RefSeq" id="WP_151859637.1">
    <property type="nucleotide sequence ID" value="NZ_WBZC01000002.1"/>
</dbReference>
<sequence>MKKSIDQLIESLIHEKNMYDEILRLEKEKFQVIRNGNMQLLEKMTQKEQQYLMKMGTFEKIRRSVLVNVADELEVDEISSISEFLLYIEDDTVVEEIDKLRDELLKVIAEIKEVNQLNEKLMKQHLEYIQFNLEVLTGNIQEGNSYGGKASEKGKQKINLFDARI</sequence>
<keyword evidence="2" id="KW-0175">Coiled coil</keyword>
<dbReference type="Pfam" id="PF05130">
    <property type="entry name" value="FlgN"/>
    <property type="match status" value="1"/>
</dbReference>
<dbReference type="SUPFAM" id="SSF140566">
    <property type="entry name" value="FlgN-like"/>
    <property type="match status" value="1"/>
</dbReference>
<comment type="caution">
    <text evidence="3">The sequence shown here is derived from an EMBL/GenBank/DDBJ whole genome shotgun (WGS) entry which is preliminary data.</text>
</comment>
<dbReference type="OrthoDB" id="1680765at2"/>
<keyword evidence="3" id="KW-0282">Flagellum</keyword>
<evidence type="ECO:0000313" key="3">
    <source>
        <dbReference type="EMBL" id="KAB3539677.1"/>
    </source>
</evidence>